<evidence type="ECO:0000313" key="1">
    <source>
        <dbReference type="EMBL" id="GAG29425.1"/>
    </source>
</evidence>
<comment type="caution">
    <text evidence="1">The sequence shown here is derived from an EMBL/GenBank/DDBJ whole genome shotgun (WGS) entry which is preliminary data.</text>
</comment>
<feature type="non-terminal residue" evidence="1">
    <location>
        <position position="82"/>
    </location>
</feature>
<reference evidence="1" key="1">
    <citation type="journal article" date="2014" name="Front. Microbiol.">
        <title>High frequency of phylogenetically diverse reductive dehalogenase-homologous genes in deep subseafloor sedimentary metagenomes.</title>
        <authorList>
            <person name="Kawai M."/>
            <person name="Futagami T."/>
            <person name="Toyoda A."/>
            <person name="Takaki Y."/>
            <person name="Nishi S."/>
            <person name="Hori S."/>
            <person name="Arai W."/>
            <person name="Tsubouchi T."/>
            <person name="Morono Y."/>
            <person name="Uchiyama I."/>
            <person name="Ito T."/>
            <person name="Fujiyama A."/>
            <person name="Inagaki F."/>
            <person name="Takami H."/>
        </authorList>
    </citation>
    <scope>NUCLEOTIDE SEQUENCE</scope>
    <source>
        <strain evidence="1">Expedition CK06-06</strain>
    </source>
</reference>
<accession>X0WFI0</accession>
<organism evidence="1">
    <name type="scientific">marine sediment metagenome</name>
    <dbReference type="NCBI Taxonomy" id="412755"/>
    <lineage>
        <taxon>unclassified sequences</taxon>
        <taxon>metagenomes</taxon>
        <taxon>ecological metagenomes</taxon>
    </lineage>
</organism>
<proteinExistence type="predicted"/>
<dbReference type="EMBL" id="BARS01046421">
    <property type="protein sequence ID" value="GAG29425.1"/>
    <property type="molecule type" value="Genomic_DNA"/>
</dbReference>
<sequence>MTQTTHTSREALKQVDTASQQKRIVGAFRVLGVSCIADVATWMRWEKSTVAARMNELRKLEILVFVDKRKSRRTGVLSDHWR</sequence>
<name>X0WFI0_9ZZZZ</name>
<dbReference type="AlphaFoldDB" id="X0WFI0"/>
<protein>
    <submittedName>
        <fullName evidence="1">Uncharacterized protein</fullName>
    </submittedName>
</protein>
<gene>
    <name evidence="1" type="ORF">S01H1_69880</name>
</gene>